<dbReference type="PANTHER" id="PTHR45959:SF53">
    <property type="entry name" value="BHLH DOMAIN-CONTAINING PROTEIN"/>
    <property type="match status" value="1"/>
</dbReference>
<dbReference type="InterPro" id="IPR052610">
    <property type="entry name" value="bHLH_transcription_regulator"/>
</dbReference>
<dbReference type="PROSITE" id="PS50888">
    <property type="entry name" value="BHLH"/>
    <property type="match status" value="1"/>
</dbReference>
<protein>
    <recommendedName>
        <fullName evidence="10">BHLH domain-containing protein</fullName>
    </recommendedName>
</protein>
<evidence type="ECO:0000256" key="2">
    <source>
        <dbReference type="ARBA" id="ARBA00005510"/>
    </source>
</evidence>
<name>A0A368SGH5_SETIT</name>
<dbReference type="KEGG" id="sita:101770530"/>
<dbReference type="OrthoDB" id="690068at2759"/>
<reference evidence="9" key="2">
    <citation type="submission" date="2015-07" db="EMBL/GenBank/DDBJ databases">
        <authorList>
            <person name="Noorani M."/>
        </authorList>
    </citation>
    <scope>NUCLEOTIDE SEQUENCE</scope>
    <source>
        <strain evidence="9">Yugu1</strain>
    </source>
</reference>
<feature type="region of interest" description="Disordered" evidence="6">
    <location>
        <begin position="248"/>
        <end position="270"/>
    </location>
</feature>
<evidence type="ECO:0000256" key="3">
    <source>
        <dbReference type="ARBA" id="ARBA00023015"/>
    </source>
</evidence>
<dbReference type="InterPro" id="IPR011598">
    <property type="entry name" value="bHLH_dom"/>
</dbReference>
<dbReference type="PROSITE" id="PS51671">
    <property type="entry name" value="ACT"/>
    <property type="match status" value="1"/>
</dbReference>
<feature type="region of interest" description="Disordered" evidence="6">
    <location>
        <begin position="60"/>
        <end position="117"/>
    </location>
</feature>
<reference evidence="9" key="1">
    <citation type="journal article" date="2012" name="Nat. Biotechnol.">
        <title>Reference genome sequence of the model plant Setaria.</title>
        <authorList>
            <person name="Bennetzen J.L."/>
            <person name="Schmutz J."/>
            <person name="Wang H."/>
            <person name="Percifield R."/>
            <person name="Hawkins J."/>
            <person name="Pontaroli A.C."/>
            <person name="Estep M."/>
            <person name="Feng L."/>
            <person name="Vaughn J.N."/>
            <person name="Grimwood J."/>
            <person name="Jenkins J."/>
            <person name="Barry K."/>
            <person name="Lindquist E."/>
            <person name="Hellsten U."/>
            <person name="Deshpande S."/>
            <person name="Wang X."/>
            <person name="Wu X."/>
            <person name="Mitros T."/>
            <person name="Triplett J."/>
            <person name="Yang X."/>
            <person name="Ye C.Y."/>
            <person name="Mauro-Herrera M."/>
            <person name="Wang L."/>
            <person name="Li P."/>
            <person name="Sharma M."/>
            <person name="Sharma R."/>
            <person name="Ronald P.C."/>
            <person name="Panaud O."/>
            <person name="Kellogg E.A."/>
            <person name="Brutnell T.P."/>
            <person name="Doust A.N."/>
            <person name="Tuskan G.A."/>
            <person name="Rokhsar D."/>
            <person name="Devos K.M."/>
        </authorList>
    </citation>
    <scope>NUCLEOTIDE SEQUENCE [LARGE SCALE GENOMIC DNA]</scope>
    <source>
        <strain evidence="9">Yugu1</strain>
    </source>
</reference>
<comment type="subcellular location">
    <subcellularLocation>
        <location evidence="1">Nucleus</location>
    </subcellularLocation>
</comment>
<dbReference type="GO" id="GO:0005634">
    <property type="term" value="C:nucleus"/>
    <property type="evidence" value="ECO:0007669"/>
    <property type="project" value="UniProtKB-SubCell"/>
</dbReference>
<feature type="domain" description="BHLH" evidence="7">
    <location>
        <begin position="167"/>
        <end position="216"/>
    </location>
</feature>
<sequence length="358" mass="38125">MEDDSSLFMQWAMDTLQHERPMAAVVNDDCGSEATLFPSLRALREASHAAEMVQELIAAAPASSWSSGSGDTTEGSSGGNNSAGGAAMDHDAWPPTPNSASRRAAPSRSSGGTNPPVSWNFGAASALPGSDGVLAEAARTRRLPEIVCVSPLTRRTGVKGTGSMSAPYAQDHIIAERKRREKINQRFIELSTVIPGLKKMDKATILSDATKYVKELQEKLKDLEAGGSNGHRSIETVVVVKRPCLHAPAVPDDDGSPLSASSGTPAERKQLPEIEARFSEKSVMVRITCENGKGVAVKVLTEVEELRLSIIHANVMPFPAGTLIITITAKVEEGFTVTAEEIVGRLNSALLMRKQKTS</sequence>
<feature type="domain" description="ACT" evidence="8">
    <location>
        <begin position="284"/>
        <end position="358"/>
    </location>
</feature>
<gene>
    <name evidence="9" type="ORF">SETIT_9G143900v2</name>
</gene>
<dbReference type="GO" id="GO:0046983">
    <property type="term" value="F:protein dimerization activity"/>
    <property type="evidence" value="ECO:0007669"/>
    <property type="project" value="InterPro"/>
</dbReference>
<evidence type="ECO:0000256" key="6">
    <source>
        <dbReference type="SAM" id="MobiDB-lite"/>
    </source>
</evidence>
<keyword evidence="4" id="KW-0804">Transcription</keyword>
<dbReference type="AlphaFoldDB" id="A0A368SGH5"/>
<evidence type="ECO:0000256" key="1">
    <source>
        <dbReference type="ARBA" id="ARBA00004123"/>
    </source>
</evidence>
<feature type="compositionally biased region" description="Low complexity" evidence="6">
    <location>
        <begin position="99"/>
        <end position="110"/>
    </location>
</feature>
<evidence type="ECO:0000256" key="4">
    <source>
        <dbReference type="ARBA" id="ARBA00023163"/>
    </source>
</evidence>
<dbReference type="Gene3D" id="4.10.280.10">
    <property type="entry name" value="Helix-loop-helix DNA-binding domain"/>
    <property type="match status" value="1"/>
</dbReference>
<dbReference type="Pfam" id="PF00010">
    <property type="entry name" value="HLH"/>
    <property type="match status" value="1"/>
</dbReference>
<evidence type="ECO:0000259" key="8">
    <source>
        <dbReference type="PROSITE" id="PS51671"/>
    </source>
</evidence>
<keyword evidence="5" id="KW-0539">Nucleus</keyword>
<keyword evidence="3" id="KW-0805">Transcription regulation</keyword>
<evidence type="ECO:0000256" key="5">
    <source>
        <dbReference type="ARBA" id="ARBA00023242"/>
    </source>
</evidence>
<dbReference type="Pfam" id="PF22754">
    <property type="entry name" value="bHLH-TF_ACT-like_plant"/>
    <property type="match status" value="1"/>
</dbReference>
<dbReference type="InterPro" id="IPR036638">
    <property type="entry name" value="HLH_DNA-bd_sf"/>
</dbReference>
<accession>A0A368SGH5</accession>
<dbReference type="EMBL" id="CM003536">
    <property type="protein sequence ID" value="RCV41536.1"/>
    <property type="molecule type" value="Genomic_DNA"/>
</dbReference>
<proteinExistence type="inferred from homology"/>
<feature type="compositionally biased region" description="Low complexity" evidence="6">
    <location>
        <begin position="60"/>
        <end position="75"/>
    </location>
</feature>
<evidence type="ECO:0000259" key="7">
    <source>
        <dbReference type="PROSITE" id="PS50888"/>
    </source>
</evidence>
<dbReference type="STRING" id="4555.A0A368SGH5"/>
<dbReference type="SUPFAM" id="SSF47459">
    <property type="entry name" value="HLH, helix-loop-helix DNA-binding domain"/>
    <property type="match status" value="1"/>
</dbReference>
<comment type="similarity">
    <text evidence="2">Belongs to the bHLH protein family.</text>
</comment>
<evidence type="ECO:0000313" key="9">
    <source>
        <dbReference type="EMBL" id="RCV41536.1"/>
    </source>
</evidence>
<dbReference type="InterPro" id="IPR002912">
    <property type="entry name" value="ACT_dom"/>
</dbReference>
<organism evidence="9">
    <name type="scientific">Setaria italica</name>
    <name type="common">Foxtail millet</name>
    <name type="synonym">Panicum italicum</name>
    <dbReference type="NCBI Taxonomy" id="4555"/>
    <lineage>
        <taxon>Eukaryota</taxon>
        <taxon>Viridiplantae</taxon>
        <taxon>Streptophyta</taxon>
        <taxon>Embryophyta</taxon>
        <taxon>Tracheophyta</taxon>
        <taxon>Spermatophyta</taxon>
        <taxon>Magnoliopsida</taxon>
        <taxon>Liliopsida</taxon>
        <taxon>Poales</taxon>
        <taxon>Poaceae</taxon>
        <taxon>PACMAD clade</taxon>
        <taxon>Panicoideae</taxon>
        <taxon>Panicodae</taxon>
        <taxon>Paniceae</taxon>
        <taxon>Cenchrinae</taxon>
        <taxon>Setaria</taxon>
    </lineage>
</organism>
<dbReference type="SMART" id="SM00353">
    <property type="entry name" value="HLH"/>
    <property type="match status" value="1"/>
</dbReference>
<evidence type="ECO:0008006" key="10">
    <source>
        <dbReference type="Google" id="ProtNLM"/>
    </source>
</evidence>
<dbReference type="InterPro" id="IPR054502">
    <property type="entry name" value="bHLH-TF_ACT-like_plant"/>
</dbReference>
<dbReference type="PANTHER" id="PTHR45959">
    <property type="entry name" value="BHLH TRANSCRIPTION FACTOR"/>
    <property type="match status" value="1"/>
</dbReference>